<dbReference type="Proteomes" id="UP001630127">
    <property type="component" value="Unassembled WGS sequence"/>
</dbReference>
<dbReference type="AlphaFoldDB" id="A0ABD2YEQ2"/>
<dbReference type="PANTHER" id="PTHR34808:SF6">
    <property type="match status" value="1"/>
</dbReference>
<proteinExistence type="predicted"/>
<keyword evidence="3" id="KW-1185">Reference proteome</keyword>
<evidence type="ECO:0000313" key="3">
    <source>
        <dbReference type="Proteomes" id="UP001630127"/>
    </source>
</evidence>
<protein>
    <submittedName>
        <fullName evidence="2">Uncharacterized protein</fullName>
    </submittedName>
</protein>
<name>A0ABD2YEQ2_9GENT</name>
<reference evidence="2 3" key="1">
    <citation type="submission" date="2024-11" db="EMBL/GenBank/DDBJ databases">
        <title>A near-complete genome assembly of Cinchona calisaya.</title>
        <authorList>
            <person name="Lian D.C."/>
            <person name="Zhao X.W."/>
            <person name="Wei L."/>
        </authorList>
    </citation>
    <scope>NUCLEOTIDE SEQUENCE [LARGE SCALE GENOMIC DNA]</scope>
    <source>
        <tissue evidence="2">Nenye</tissue>
    </source>
</reference>
<feature type="region of interest" description="Disordered" evidence="1">
    <location>
        <begin position="1"/>
        <end position="20"/>
    </location>
</feature>
<feature type="compositionally biased region" description="Basic and acidic residues" evidence="1">
    <location>
        <begin position="10"/>
        <end position="20"/>
    </location>
</feature>
<sequence length="75" mass="8230">MEKSPPPGSQEKKVSIEEPKTLTEAELNALREKAREIINTHSAEEATKIFLAGSKNVAGPSVEVKEKPKETICKK</sequence>
<gene>
    <name evidence="2" type="ORF">ACH5RR_034181</name>
</gene>
<accession>A0ABD2YEQ2</accession>
<evidence type="ECO:0000313" key="2">
    <source>
        <dbReference type="EMBL" id="KAL3504340.1"/>
    </source>
</evidence>
<comment type="caution">
    <text evidence="2">The sequence shown here is derived from an EMBL/GenBank/DDBJ whole genome shotgun (WGS) entry which is preliminary data.</text>
</comment>
<organism evidence="2 3">
    <name type="scientific">Cinchona calisaya</name>
    <dbReference type="NCBI Taxonomy" id="153742"/>
    <lineage>
        <taxon>Eukaryota</taxon>
        <taxon>Viridiplantae</taxon>
        <taxon>Streptophyta</taxon>
        <taxon>Embryophyta</taxon>
        <taxon>Tracheophyta</taxon>
        <taxon>Spermatophyta</taxon>
        <taxon>Magnoliopsida</taxon>
        <taxon>eudicotyledons</taxon>
        <taxon>Gunneridae</taxon>
        <taxon>Pentapetalae</taxon>
        <taxon>asterids</taxon>
        <taxon>lamiids</taxon>
        <taxon>Gentianales</taxon>
        <taxon>Rubiaceae</taxon>
        <taxon>Cinchonoideae</taxon>
        <taxon>Cinchoneae</taxon>
        <taxon>Cinchona</taxon>
    </lineage>
</organism>
<dbReference type="EMBL" id="JBJUIK010000014">
    <property type="protein sequence ID" value="KAL3504340.1"/>
    <property type="molecule type" value="Genomic_DNA"/>
</dbReference>
<evidence type="ECO:0000256" key="1">
    <source>
        <dbReference type="SAM" id="MobiDB-lite"/>
    </source>
</evidence>
<dbReference type="PANTHER" id="PTHR34808">
    <property type="entry name" value="EXPRESSED PROTEIN"/>
    <property type="match status" value="1"/>
</dbReference>